<comment type="similarity">
    <text evidence="9">Belongs to the GSP H family.</text>
</comment>
<dbReference type="Gene3D" id="3.55.40.10">
    <property type="entry name" value="minor pseudopilin epsh domain"/>
    <property type="match status" value="1"/>
</dbReference>
<keyword evidence="7 11" id="KW-1133">Transmembrane helix</keyword>
<evidence type="ECO:0000256" key="1">
    <source>
        <dbReference type="ARBA" id="ARBA00004377"/>
    </source>
</evidence>
<evidence type="ECO:0000313" key="14">
    <source>
        <dbReference type="Proteomes" id="UP000651010"/>
    </source>
</evidence>
<dbReference type="EMBL" id="JACZZA010000004">
    <property type="protein sequence ID" value="MBE1160594.1"/>
    <property type="molecule type" value="Genomic_DNA"/>
</dbReference>
<feature type="domain" description="General secretion pathway GspH" evidence="12">
    <location>
        <begin position="63"/>
        <end position="171"/>
    </location>
</feature>
<organism evidence="13 14">
    <name type="scientific">Dyella acidiphila</name>
    <dbReference type="NCBI Taxonomy" id="2775866"/>
    <lineage>
        <taxon>Bacteria</taxon>
        <taxon>Pseudomonadati</taxon>
        <taxon>Pseudomonadota</taxon>
        <taxon>Gammaproteobacteria</taxon>
        <taxon>Lysobacterales</taxon>
        <taxon>Rhodanobacteraceae</taxon>
        <taxon>Dyella</taxon>
    </lineage>
</organism>
<reference evidence="13 14" key="1">
    <citation type="submission" date="2020-09" db="EMBL/GenBank/DDBJ databases">
        <title>Dyella sp. 7MK23 isolated from forest soil.</title>
        <authorList>
            <person name="Fu J."/>
        </authorList>
    </citation>
    <scope>NUCLEOTIDE SEQUENCE [LARGE SCALE GENOMIC DNA]</scope>
    <source>
        <strain evidence="13 14">7MK23</strain>
    </source>
</reference>
<dbReference type="NCBIfam" id="TIGR02532">
    <property type="entry name" value="IV_pilin_GFxxxE"/>
    <property type="match status" value="1"/>
</dbReference>
<dbReference type="InterPro" id="IPR012902">
    <property type="entry name" value="N_methyl_site"/>
</dbReference>
<comment type="subcellular location">
    <subcellularLocation>
        <location evidence="1">Cell inner membrane</location>
        <topology evidence="1">Single-pass membrane protein</topology>
    </subcellularLocation>
</comment>
<evidence type="ECO:0000256" key="5">
    <source>
        <dbReference type="ARBA" id="ARBA00022519"/>
    </source>
</evidence>
<evidence type="ECO:0000256" key="3">
    <source>
        <dbReference type="ARBA" id="ARBA00022475"/>
    </source>
</evidence>
<comment type="caution">
    <text evidence="13">The sequence shown here is derived from an EMBL/GenBank/DDBJ whole genome shotgun (WGS) entry which is preliminary data.</text>
</comment>
<evidence type="ECO:0000313" key="13">
    <source>
        <dbReference type="EMBL" id="MBE1160594.1"/>
    </source>
</evidence>
<proteinExistence type="inferred from homology"/>
<evidence type="ECO:0000256" key="6">
    <source>
        <dbReference type="ARBA" id="ARBA00022692"/>
    </source>
</evidence>
<sequence length="192" mass="20125">MKSDRAIPVNRAPPAGVTAMKGFGLIEQIVTLAILAVLAAAAVPAFAHLLARQELAVAQSDYLNALSHARHLAVNEQVALLFCPSRDMQRCNADGAWSGGWLIAHDGGHAGQADGSPWYRGGPYSGRLNIVSSSGQGIRFQTDGTVGNSNQTLTLCLRHDTAQALSVVIARRGRVRGSRATAADAARCADAD</sequence>
<keyword evidence="8 11" id="KW-0472">Membrane</keyword>
<accession>A0ABR9G982</accession>
<evidence type="ECO:0000256" key="10">
    <source>
        <dbReference type="ARBA" id="ARBA00030775"/>
    </source>
</evidence>
<keyword evidence="4" id="KW-0488">Methylation</keyword>
<dbReference type="Pfam" id="PF12019">
    <property type="entry name" value="GspH"/>
    <property type="match status" value="1"/>
</dbReference>
<keyword evidence="3" id="KW-1003">Cell membrane</keyword>
<keyword evidence="14" id="KW-1185">Reference proteome</keyword>
<evidence type="ECO:0000256" key="9">
    <source>
        <dbReference type="ARBA" id="ARBA00025772"/>
    </source>
</evidence>
<evidence type="ECO:0000256" key="2">
    <source>
        <dbReference type="ARBA" id="ARBA00021549"/>
    </source>
</evidence>
<name>A0ABR9G982_9GAMM</name>
<keyword evidence="6 11" id="KW-0812">Transmembrane</keyword>
<dbReference type="InterPro" id="IPR022346">
    <property type="entry name" value="T2SS_GspH"/>
</dbReference>
<keyword evidence="5" id="KW-0997">Cell inner membrane</keyword>
<evidence type="ECO:0000256" key="7">
    <source>
        <dbReference type="ARBA" id="ARBA00022989"/>
    </source>
</evidence>
<dbReference type="Proteomes" id="UP000651010">
    <property type="component" value="Unassembled WGS sequence"/>
</dbReference>
<evidence type="ECO:0000256" key="4">
    <source>
        <dbReference type="ARBA" id="ARBA00022481"/>
    </source>
</evidence>
<gene>
    <name evidence="13" type="ORF">IGX34_09335</name>
</gene>
<dbReference type="InterPro" id="IPR045584">
    <property type="entry name" value="Pilin-like"/>
</dbReference>
<protein>
    <recommendedName>
        <fullName evidence="2">Type II secretion system protein H</fullName>
    </recommendedName>
    <alternativeName>
        <fullName evidence="10">General secretion pathway protein H</fullName>
    </alternativeName>
</protein>
<evidence type="ECO:0000256" key="11">
    <source>
        <dbReference type="SAM" id="Phobius"/>
    </source>
</evidence>
<feature type="transmembrane region" description="Helical" evidence="11">
    <location>
        <begin position="29"/>
        <end position="51"/>
    </location>
</feature>
<dbReference type="SUPFAM" id="SSF54523">
    <property type="entry name" value="Pili subunits"/>
    <property type="match status" value="1"/>
</dbReference>
<evidence type="ECO:0000256" key="8">
    <source>
        <dbReference type="ARBA" id="ARBA00023136"/>
    </source>
</evidence>
<evidence type="ECO:0000259" key="12">
    <source>
        <dbReference type="Pfam" id="PF12019"/>
    </source>
</evidence>